<keyword evidence="1 2" id="KW-0732">Signal</keyword>
<dbReference type="PANTHER" id="PTHR35936">
    <property type="entry name" value="MEMBRANE-BOUND LYTIC MUREIN TRANSGLYCOSYLASE F"/>
    <property type="match status" value="1"/>
</dbReference>
<gene>
    <name evidence="4" type="ORF">GGD88_001305</name>
</gene>
<evidence type="ECO:0000259" key="3">
    <source>
        <dbReference type="SMART" id="SM00062"/>
    </source>
</evidence>
<accession>A0A7W6WJS2</accession>
<feature type="chain" id="PRO_5031171555" evidence="2">
    <location>
        <begin position="25"/>
        <end position="294"/>
    </location>
</feature>
<feature type="signal peptide" evidence="2">
    <location>
        <begin position="1"/>
        <end position="24"/>
    </location>
</feature>
<dbReference type="SMART" id="SM00062">
    <property type="entry name" value="PBPb"/>
    <property type="match status" value="1"/>
</dbReference>
<dbReference type="PANTHER" id="PTHR35936:SF35">
    <property type="entry name" value="L-CYSTINE-BINDING PROTEIN TCYJ"/>
    <property type="match status" value="1"/>
</dbReference>
<keyword evidence="5" id="KW-1185">Reference proteome</keyword>
<feature type="domain" description="Solute-binding protein family 3/N-terminal" evidence="3">
    <location>
        <begin position="43"/>
        <end position="272"/>
    </location>
</feature>
<dbReference type="Gene3D" id="3.40.190.10">
    <property type="entry name" value="Periplasmic binding protein-like II"/>
    <property type="match status" value="2"/>
</dbReference>
<evidence type="ECO:0000256" key="1">
    <source>
        <dbReference type="ARBA" id="ARBA00022729"/>
    </source>
</evidence>
<evidence type="ECO:0000313" key="5">
    <source>
        <dbReference type="Proteomes" id="UP000555728"/>
    </source>
</evidence>
<reference evidence="4 5" key="1">
    <citation type="submission" date="2020-08" db="EMBL/GenBank/DDBJ databases">
        <title>Genome sequencing of Purple Non-Sulfur Bacteria from various extreme environments.</title>
        <authorList>
            <person name="Mayer M."/>
        </authorList>
    </citation>
    <scope>NUCLEOTIDE SEQUENCE [LARGE SCALE GENOMIC DNA]</scope>
    <source>
        <strain evidence="4 5">JA135</strain>
    </source>
</reference>
<name>A0A7W6WJS2_9PROT</name>
<proteinExistence type="predicted"/>
<evidence type="ECO:0000313" key="4">
    <source>
        <dbReference type="EMBL" id="MBB4285586.1"/>
    </source>
</evidence>
<comment type="caution">
    <text evidence="4">The sequence shown here is derived from an EMBL/GenBank/DDBJ whole genome shotgun (WGS) entry which is preliminary data.</text>
</comment>
<dbReference type="Pfam" id="PF00497">
    <property type="entry name" value="SBP_bac_3"/>
    <property type="match status" value="1"/>
</dbReference>
<dbReference type="InterPro" id="IPR001638">
    <property type="entry name" value="Solute-binding_3/MltF_N"/>
</dbReference>
<protein>
    <submittedName>
        <fullName evidence="4">Polar amino acid transport system substrate-binding protein</fullName>
    </submittedName>
</protein>
<dbReference type="Proteomes" id="UP000555728">
    <property type="component" value="Unassembled WGS sequence"/>
</dbReference>
<dbReference type="AlphaFoldDB" id="A0A7W6WJS2"/>
<sequence>MLTWAPAVGLCAVLAGAITMGVRAALPVTPAAAPAATLPAARTLTVATVEGALPLSGTDAAGRLAGVHVEVARAVCDRLAVDCRFALTPPERLLDSLETGAVDMVAAELAQTPERTHRVRFAQPHARTASLLVGRADSWPETADRGFAGLRGRVVAAASGSDQAAALRGLAPAEASLVLAERHDEVVAALRRGEADAALLPLAIALTAMDAPDAGRLIPLGAPRSDAGAGGPVALAMAAGDAALATAVDDALAALRNSGRLHALVGRSPDPVAAVPRLTVSAPPARGTAAERGR</sequence>
<evidence type="ECO:0000256" key="2">
    <source>
        <dbReference type="SAM" id="SignalP"/>
    </source>
</evidence>
<organism evidence="4 5">
    <name type="scientific">Roseospira goensis</name>
    <dbReference type="NCBI Taxonomy" id="391922"/>
    <lineage>
        <taxon>Bacteria</taxon>
        <taxon>Pseudomonadati</taxon>
        <taxon>Pseudomonadota</taxon>
        <taxon>Alphaproteobacteria</taxon>
        <taxon>Rhodospirillales</taxon>
        <taxon>Rhodospirillaceae</taxon>
        <taxon>Roseospira</taxon>
    </lineage>
</organism>
<dbReference type="RefSeq" id="WP_184433035.1">
    <property type="nucleotide sequence ID" value="NZ_JACIGI010000008.1"/>
</dbReference>
<dbReference type="EMBL" id="JACIGI010000008">
    <property type="protein sequence ID" value="MBB4285586.1"/>
    <property type="molecule type" value="Genomic_DNA"/>
</dbReference>
<dbReference type="SUPFAM" id="SSF53850">
    <property type="entry name" value="Periplasmic binding protein-like II"/>
    <property type="match status" value="1"/>
</dbReference>